<dbReference type="RefSeq" id="WP_018933665.1">
    <property type="nucleotide sequence ID" value="NZ_JBHUMW010000008.1"/>
</dbReference>
<reference evidence="1 2" key="1">
    <citation type="submission" date="2019-10" db="EMBL/GenBank/DDBJ databases">
        <title>Gracilibacillus salitolerans sp. nov., a moderate halophile isolated from a saline soil in northwest China.</title>
        <authorList>
            <person name="Gan L."/>
        </authorList>
    </citation>
    <scope>NUCLEOTIDE SEQUENCE [LARGE SCALE GENOMIC DNA]</scope>
    <source>
        <strain evidence="1 2">TP2-8</strain>
    </source>
</reference>
<sequence length="62" mass="6933">MAKPSSKKQTDSREKYEVDVDRMINEGMAGGTAHSVHGRMQIEQARKLPKEKEAFPAETDGE</sequence>
<keyword evidence="2" id="KW-1185">Reference proteome</keyword>
<dbReference type="AlphaFoldDB" id="A0A6N7R1J3"/>
<dbReference type="Proteomes" id="UP000435187">
    <property type="component" value="Unassembled WGS sequence"/>
</dbReference>
<organism evidence="1 2">
    <name type="scientific">Gracilibacillus thailandensis</name>
    <dbReference type="NCBI Taxonomy" id="563735"/>
    <lineage>
        <taxon>Bacteria</taxon>
        <taxon>Bacillati</taxon>
        <taxon>Bacillota</taxon>
        <taxon>Bacilli</taxon>
        <taxon>Bacillales</taxon>
        <taxon>Bacillaceae</taxon>
        <taxon>Gracilibacillus</taxon>
    </lineage>
</organism>
<evidence type="ECO:0000313" key="1">
    <source>
        <dbReference type="EMBL" id="MRI67131.1"/>
    </source>
</evidence>
<name>A0A6N7R1J3_9BACI</name>
<accession>A0A6N7R1J3</accession>
<dbReference type="EMBL" id="WJEE01000026">
    <property type="protein sequence ID" value="MRI67131.1"/>
    <property type="molecule type" value="Genomic_DNA"/>
</dbReference>
<proteinExistence type="predicted"/>
<gene>
    <name evidence="1" type="ORF">GH885_12380</name>
</gene>
<protein>
    <submittedName>
        <fullName evidence="1">Uncharacterized protein</fullName>
    </submittedName>
</protein>
<evidence type="ECO:0000313" key="2">
    <source>
        <dbReference type="Proteomes" id="UP000435187"/>
    </source>
</evidence>
<comment type="caution">
    <text evidence="1">The sequence shown here is derived from an EMBL/GenBank/DDBJ whole genome shotgun (WGS) entry which is preliminary data.</text>
</comment>